<accession>A0A5M3VZZ3</accession>
<evidence type="ECO:0000256" key="5">
    <source>
        <dbReference type="ARBA" id="ARBA00022989"/>
    </source>
</evidence>
<gene>
    <name evidence="8" type="ORF">Acor_35840</name>
</gene>
<keyword evidence="6 7" id="KW-0472">Membrane</keyword>
<evidence type="ECO:0000256" key="1">
    <source>
        <dbReference type="ARBA" id="ARBA00004651"/>
    </source>
</evidence>
<feature type="transmembrane region" description="Helical" evidence="7">
    <location>
        <begin position="210"/>
        <end position="232"/>
    </location>
</feature>
<dbReference type="Pfam" id="PF02322">
    <property type="entry name" value="Cyt_bd_oxida_II"/>
    <property type="match status" value="1"/>
</dbReference>
<feature type="transmembrane region" description="Helical" evidence="7">
    <location>
        <begin position="108"/>
        <end position="131"/>
    </location>
</feature>
<evidence type="ECO:0008006" key="10">
    <source>
        <dbReference type="Google" id="ProtNLM"/>
    </source>
</evidence>
<feature type="transmembrane region" description="Helical" evidence="7">
    <location>
        <begin position="137"/>
        <end position="158"/>
    </location>
</feature>
<evidence type="ECO:0000313" key="9">
    <source>
        <dbReference type="Proteomes" id="UP000334990"/>
    </source>
</evidence>
<organism evidence="8 9">
    <name type="scientific">Acrocarpospora corrugata</name>
    <dbReference type="NCBI Taxonomy" id="35763"/>
    <lineage>
        <taxon>Bacteria</taxon>
        <taxon>Bacillati</taxon>
        <taxon>Actinomycetota</taxon>
        <taxon>Actinomycetes</taxon>
        <taxon>Streptosporangiales</taxon>
        <taxon>Streptosporangiaceae</taxon>
        <taxon>Acrocarpospora</taxon>
    </lineage>
</organism>
<dbReference type="PANTHER" id="PTHR43141">
    <property type="entry name" value="CYTOCHROME BD2 SUBUNIT II"/>
    <property type="match status" value="1"/>
</dbReference>
<feature type="transmembrane region" description="Helical" evidence="7">
    <location>
        <begin position="178"/>
        <end position="198"/>
    </location>
</feature>
<sequence>MEILWFGILAVLLAGYFALEGFDIGVGLLLPFTAERDRAVGAIAPFVLANEVWLVGIAGVLFGAFPMLEGEVLSGLYPVVVGLLVSWIVRDAGLWFRRRLDGEGWRSFWTAAVAAGSLGLALSWGGVIAGITGAPALLGVGYGVVVAVAFAFHGWAFLAWRLPGEAAAQGAARTGRALALSAAVAAAPIVVPLVALASEVLDRAAPSETLSVLSLMVLPVVPLMAAAQIWVWRVFRRGAVPTFF</sequence>
<keyword evidence="3" id="KW-1003">Cell membrane</keyword>
<dbReference type="RefSeq" id="WP_155337800.1">
    <property type="nucleotide sequence ID" value="NZ_BAAABN010000042.1"/>
</dbReference>
<dbReference type="GO" id="GO:0005886">
    <property type="term" value="C:plasma membrane"/>
    <property type="evidence" value="ECO:0007669"/>
    <property type="project" value="UniProtKB-SubCell"/>
</dbReference>
<protein>
    <recommendedName>
        <fullName evidence="10">Cytochrome d ubiquinol oxidase subunit II</fullName>
    </recommendedName>
</protein>
<name>A0A5M3VZZ3_9ACTN</name>
<dbReference type="InterPro" id="IPR003317">
    <property type="entry name" value="Cyt-d_oxidase_su2"/>
</dbReference>
<dbReference type="PANTHER" id="PTHR43141:SF4">
    <property type="entry name" value="CYTOCHROME BD2 SUBUNIT II"/>
    <property type="match status" value="1"/>
</dbReference>
<feature type="transmembrane region" description="Helical" evidence="7">
    <location>
        <begin position="76"/>
        <end position="96"/>
    </location>
</feature>
<feature type="transmembrane region" description="Helical" evidence="7">
    <location>
        <begin position="6"/>
        <end position="30"/>
    </location>
</feature>
<dbReference type="GO" id="GO:0016682">
    <property type="term" value="F:oxidoreductase activity, acting on diphenols and related substances as donors, oxygen as acceptor"/>
    <property type="evidence" value="ECO:0007669"/>
    <property type="project" value="TreeGrafter"/>
</dbReference>
<comment type="similarity">
    <text evidence="2">Belongs to the cytochrome ubiquinol oxidase subunit 2 family.</text>
</comment>
<evidence type="ECO:0000256" key="7">
    <source>
        <dbReference type="SAM" id="Phobius"/>
    </source>
</evidence>
<feature type="transmembrane region" description="Helical" evidence="7">
    <location>
        <begin position="42"/>
        <end position="64"/>
    </location>
</feature>
<dbReference type="GO" id="GO:0009055">
    <property type="term" value="F:electron transfer activity"/>
    <property type="evidence" value="ECO:0007669"/>
    <property type="project" value="TreeGrafter"/>
</dbReference>
<keyword evidence="5 7" id="KW-1133">Transmembrane helix</keyword>
<evidence type="ECO:0000313" key="8">
    <source>
        <dbReference type="EMBL" id="GES01520.1"/>
    </source>
</evidence>
<evidence type="ECO:0000256" key="2">
    <source>
        <dbReference type="ARBA" id="ARBA00007543"/>
    </source>
</evidence>
<evidence type="ECO:0000256" key="6">
    <source>
        <dbReference type="ARBA" id="ARBA00023136"/>
    </source>
</evidence>
<comment type="subcellular location">
    <subcellularLocation>
        <location evidence="1">Cell membrane</location>
        <topology evidence="1">Multi-pass membrane protein</topology>
    </subcellularLocation>
</comment>
<dbReference type="GO" id="GO:0070069">
    <property type="term" value="C:cytochrome complex"/>
    <property type="evidence" value="ECO:0007669"/>
    <property type="project" value="TreeGrafter"/>
</dbReference>
<dbReference type="GO" id="GO:0019646">
    <property type="term" value="P:aerobic electron transport chain"/>
    <property type="evidence" value="ECO:0007669"/>
    <property type="project" value="TreeGrafter"/>
</dbReference>
<dbReference type="EMBL" id="BLAD01000051">
    <property type="protein sequence ID" value="GES01520.1"/>
    <property type="molecule type" value="Genomic_DNA"/>
</dbReference>
<proteinExistence type="inferred from homology"/>
<dbReference type="AlphaFoldDB" id="A0A5M3VZZ3"/>
<evidence type="ECO:0000256" key="3">
    <source>
        <dbReference type="ARBA" id="ARBA00022475"/>
    </source>
</evidence>
<keyword evidence="4 7" id="KW-0812">Transmembrane</keyword>
<dbReference type="Proteomes" id="UP000334990">
    <property type="component" value="Unassembled WGS sequence"/>
</dbReference>
<comment type="caution">
    <text evidence="8">The sequence shown here is derived from an EMBL/GenBank/DDBJ whole genome shotgun (WGS) entry which is preliminary data.</text>
</comment>
<evidence type="ECO:0000256" key="4">
    <source>
        <dbReference type="ARBA" id="ARBA00022692"/>
    </source>
</evidence>
<reference evidence="8 9" key="1">
    <citation type="submission" date="2019-10" db="EMBL/GenBank/DDBJ databases">
        <title>Whole genome shotgun sequence of Acrocarpospora corrugata NBRC 13972.</title>
        <authorList>
            <person name="Ichikawa N."/>
            <person name="Kimura A."/>
            <person name="Kitahashi Y."/>
            <person name="Komaki H."/>
            <person name="Oguchi A."/>
        </authorList>
    </citation>
    <scope>NUCLEOTIDE SEQUENCE [LARGE SCALE GENOMIC DNA]</scope>
    <source>
        <strain evidence="8 9">NBRC 13972</strain>
    </source>
</reference>
<dbReference type="OrthoDB" id="9776710at2"/>
<keyword evidence="9" id="KW-1185">Reference proteome</keyword>